<keyword evidence="3 9" id="KW-0479">Metal-binding</keyword>
<evidence type="ECO:0000256" key="8">
    <source>
        <dbReference type="ARBA" id="ARBA00047883"/>
    </source>
</evidence>
<dbReference type="EMBL" id="JADILY010000105">
    <property type="protein sequence ID" value="MBO8481913.1"/>
    <property type="molecule type" value="Genomic_DNA"/>
</dbReference>
<evidence type="ECO:0000256" key="4">
    <source>
        <dbReference type="ARBA" id="ARBA00022842"/>
    </source>
</evidence>
<accession>A0A9D9J0F7</accession>
<organism evidence="13 14">
    <name type="scientific">Candidatus Merdivivens faecigallinarum</name>
    <dbReference type="NCBI Taxonomy" id="2840871"/>
    <lineage>
        <taxon>Bacteria</taxon>
        <taxon>Pseudomonadati</taxon>
        <taxon>Bacteroidota</taxon>
        <taxon>Bacteroidia</taxon>
        <taxon>Bacteroidales</taxon>
        <taxon>Muribaculaceae</taxon>
        <taxon>Muribaculaceae incertae sedis</taxon>
        <taxon>Candidatus Merdivivens</taxon>
    </lineage>
</organism>
<dbReference type="InterPro" id="IPR022998">
    <property type="entry name" value="ThiamineP_synth_TenI"/>
</dbReference>
<feature type="binding site" evidence="9">
    <location>
        <position position="105"/>
    </location>
    <ligand>
        <name>4-amino-2-methyl-5-(diphosphooxymethyl)pyrimidine</name>
        <dbReference type="ChEBI" id="CHEBI:57841"/>
    </ligand>
</feature>
<proteinExistence type="inferred from homology"/>
<dbReference type="PANTHER" id="PTHR20857">
    <property type="entry name" value="THIAMINE-PHOSPHATE PYROPHOSPHORYLASE"/>
    <property type="match status" value="1"/>
</dbReference>
<comment type="caution">
    <text evidence="13">The sequence shown here is derived from an EMBL/GenBank/DDBJ whole genome shotgun (WGS) entry which is preliminary data.</text>
</comment>
<comment type="caution">
    <text evidence="9">Lacks conserved residue(s) required for the propagation of feature annotation.</text>
</comment>
<keyword evidence="5 9" id="KW-0784">Thiamine biosynthesis</keyword>
<dbReference type="PANTHER" id="PTHR20857:SF15">
    <property type="entry name" value="THIAMINE-PHOSPHATE SYNTHASE"/>
    <property type="match status" value="1"/>
</dbReference>
<dbReference type="EC" id="2.5.1.3" evidence="9"/>
<protein>
    <recommendedName>
        <fullName evidence="9">Thiamine-phosphate synthase</fullName>
        <shortName evidence="9">TP synthase</shortName>
        <shortName evidence="9">TPS</shortName>
        <ecNumber evidence="9">2.5.1.3</ecNumber>
    </recommendedName>
    <alternativeName>
        <fullName evidence="9">Thiamine-phosphate pyrophosphorylase</fullName>
        <shortName evidence="9">TMP pyrophosphorylase</shortName>
        <shortName evidence="9">TMP-PPase</shortName>
    </alternativeName>
</protein>
<dbReference type="GO" id="GO:0000287">
    <property type="term" value="F:magnesium ion binding"/>
    <property type="evidence" value="ECO:0007669"/>
    <property type="project" value="UniProtKB-UniRule"/>
</dbReference>
<dbReference type="InterPro" id="IPR013785">
    <property type="entry name" value="Aldolase_TIM"/>
</dbReference>
<dbReference type="NCBIfam" id="TIGR00693">
    <property type="entry name" value="thiE"/>
    <property type="match status" value="1"/>
</dbReference>
<reference evidence="13" key="2">
    <citation type="journal article" date="2021" name="PeerJ">
        <title>Extensive microbial diversity within the chicken gut microbiome revealed by metagenomics and culture.</title>
        <authorList>
            <person name="Gilroy R."/>
            <person name="Ravi A."/>
            <person name="Getino M."/>
            <person name="Pursley I."/>
            <person name="Horton D.L."/>
            <person name="Alikhan N.F."/>
            <person name="Baker D."/>
            <person name="Gharbi K."/>
            <person name="Hall N."/>
            <person name="Watson M."/>
            <person name="Adriaenssens E.M."/>
            <person name="Foster-Nyarko E."/>
            <person name="Jarju S."/>
            <person name="Secka A."/>
            <person name="Antonio M."/>
            <person name="Oren A."/>
            <person name="Chaudhuri R.R."/>
            <person name="La Ragione R."/>
            <person name="Hildebrand F."/>
            <person name="Pallen M.J."/>
        </authorList>
    </citation>
    <scope>NUCLEOTIDE SEQUENCE</scope>
    <source>
        <strain evidence="13">B3-2255</strain>
    </source>
</reference>
<feature type="binding site" evidence="9">
    <location>
        <position position="67"/>
    </location>
    <ligand>
        <name>Mg(2+)</name>
        <dbReference type="ChEBI" id="CHEBI:18420"/>
    </ligand>
</feature>
<dbReference type="GO" id="GO:0005737">
    <property type="term" value="C:cytoplasm"/>
    <property type="evidence" value="ECO:0007669"/>
    <property type="project" value="TreeGrafter"/>
</dbReference>
<feature type="binding site" evidence="9">
    <location>
        <begin position="34"/>
        <end position="38"/>
    </location>
    <ligand>
        <name>4-amino-2-methyl-5-(diphosphooxymethyl)pyrimidine</name>
        <dbReference type="ChEBI" id="CHEBI:57841"/>
    </ligand>
</feature>
<dbReference type="HAMAP" id="MF_00097">
    <property type="entry name" value="TMP_synthase"/>
    <property type="match status" value="1"/>
</dbReference>
<reference evidence="13" key="1">
    <citation type="submission" date="2020-10" db="EMBL/GenBank/DDBJ databases">
        <authorList>
            <person name="Gilroy R."/>
        </authorList>
    </citation>
    <scope>NUCLEOTIDE SEQUENCE</scope>
    <source>
        <strain evidence="13">B3-2255</strain>
    </source>
</reference>
<evidence type="ECO:0000256" key="11">
    <source>
        <dbReference type="RuleBase" id="RU004253"/>
    </source>
</evidence>
<evidence type="ECO:0000256" key="5">
    <source>
        <dbReference type="ARBA" id="ARBA00022977"/>
    </source>
</evidence>
<dbReference type="NCBIfam" id="NF000736">
    <property type="entry name" value="PRK00043.2-3"/>
    <property type="match status" value="1"/>
</dbReference>
<dbReference type="Gene3D" id="3.20.20.70">
    <property type="entry name" value="Aldolase class I"/>
    <property type="match status" value="1"/>
</dbReference>
<comment type="pathway">
    <text evidence="1 9 11">Cofactor biosynthesis; thiamine diphosphate biosynthesis; thiamine phosphate from 4-amino-2-methyl-5-diphosphomethylpyrimidine and 4-methyl-5-(2-phosphoethyl)-thiazole: step 1/1.</text>
</comment>
<evidence type="ECO:0000256" key="9">
    <source>
        <dbReference type="HAMAP-Rule" id="MF_00097"/>
    </source>
</evidence>
<evidence type="ECO:0000313" key="13">
    <source>
        <dbReference type="EMBL" id="MBO8481913.1"/>
    </source>
</evidence>
<dbReference type="GO" id="GO:0004789">
    <property type="term" value="F:thiamine-phosphate diphosphorylase activity"/>
    <property type="evidence" value="ECO:0007669"/>
    <property type="project" value="UniProtKB-UniRule"/>
</dbReference>
<dbReference type="GO" id="GO:0009229">
    <property type="term" value="P:thiamine diphosphate biosynthetic process"/>
    <property type="evidence" value="ECO:0007669"/>
    <property type="project" value="UniProtKB-UniRule"/>
</dbReference>
<feature type="binding site" evidence="9">
    <location>
        <position position="86"/>
    </location>
    <ligand>
        <name>Mg(2+)</name>
        <dbReference type="ChEBI" id="CHEBI:18420"/>
    </ligand>
</feature>
<dbReference type="InterPro" id="IPR036206">
    <property type="entry name" value="ThiamineP_synth_sf"/>
</dbReference>
<comment type="catalytic activity">
    <reaction evidence="7 9 10">
        <text>2-(2-carboxy-4-methylthiazol-5-yl)ethyl phosphate + 4-amino-2-methyl-5-(diphosphooxymethyl)pyrimidine + 2 H(+) = thiamine phosphate + CO2 + diphosphate</text>
        <dbReference type="Rhea" id="RHEA:47848"/>
        <dbReference type="ChEBI" id="CHEBI:15378"/>
        <dbReference type="ChEBI" id="CHEBI:16526"/>
        <dbReference type="ChEBI" id="CHEBI:33019"/>
        <dbReference type="ChEBI" id="CHEBI:37575"/>
        <dbReference type="ChEBI" id="CHEBI:57841"/>
        <dbReference type="ChEBI" id="CHEBI:62890"/>
        <dbReference type="EC" id="2.5.1.3"/>
    </reaction>
</comment>
<dbReference type="InterPro" id="IPR034291">
    <property type="entry name" value="TMP_synthase"/>
</dbReference>
<evidence type="ECO:0000313" key="14">
    <source>
        <dbReference type="Proteomes" id="UP000823772"/>
    </source>
</evidence>
<feature type="binding site" evidence="9">
    <location>
        <begin position="131"/>
        <end position="133"/>
    </location>
    <ligand>
        <name>2-[(2R,5Z)-2-carboxy-4-methylthiazol-5(2H)-ylidene]ethyl phosphate</name>
        <dbReference type="ChEBI" id="CHEBI:62899"/>
    </ligand>
</feature>
<evidence type="ECO:0000256" key="10">
    <source>
        <dbReference type="RuleBase" id="RU003826"/>
    </source>
</evidence>
<dbReference type="SUPFAM" id="SSF51391">
    <property type="entry name" value="Thiamin phosphate synthase"/>
    <property type="match status" value="1"/>
</dbReference>
<evidence type="ECO:0000256" key="7">
    <source>
        <dbReference type="ARBA" id="ARBA00047851"/>
    </source>
</evidence>
<evidence type="ECO:0000256" key="2">
    <source>
        <dbReference type="ARBA" id="ARBA00022679"/>
    </source>
</evidence>
<dbReference type="GO" id="GO:0009228">
    <property type="term" value="P:thiamine biosynthetic process"/>
    <property type="evidence" value="ECO:0007669"/>
    <property type="project" value="UniProtKB-KW"/>
</dbReference>
<comment type="cofactor">
    <cofactor evidence="9">
        <name>Mg(2+)</name>
        <dbReference type="ChEBI" id="CHEBI:18420"/>
    </cofactor>
    <text evidence="9">Binds 1 Mg(2+) ion per subunit.</text>
</comment>
<comment type="similarity">
    <text evidence="9 10">Belongs to the thiamine-phosphate synthase family.</text>
</comment>
<dbReference type="AlphaFoldDB" id="A0A9D9J0F7"/>
<feature type="domain" description="Thiamine phosphate synthase/TenI" evidence="12">
    <location>
        <begin position="16"/>
        <end position="188"/>
    </location>
</feature>
<evidence type="ECO:0000259" key="12">
    <source>
        <dbReference type="Pfam" id="PF02581"/>
    </source>
</evidence>
<evidence type="ECO:0000256" key="1">
    <source>
        <dbReference type="ARBA" id="ARBA00005165"/>
    </source>
</evidence>
<feature type="binding site" evidence="9">
    <location>
        <position position="134"/>
    </location>
    <ligand>
        <name>4-amino-2-methyl-5-(diphosphooxymethyl)pyrimidine</name>
        <dbReference type="ChEBI" id="CHEBI:57841"/>
    </ligand>
</feature>
<name>A0A9D9J0F7_9BACT</name>
<comment type="function">
    <text evidence="9">Condenses 4-methyl-5-(beta-hydroxyethyl)thiazole monophosphate (THZ-P) and 2-methyl-4-amino-5-hydroxymethyl pyrimidine pyrophosphate (HMP-PP) to form thiamine monophosphate (TMP).</text>
</comment>
<sequence length="212" mass="22979">MAKGRVQFITHFTGKYSYADSARLALAGGCRWIQLRMKDSREEDILETAREVRKMCDEYGAVLIIDDHVELVEKTGADGVHLGKNDMPVDEARKILGEEKIIGGTANTLEDIVMHWKRGADYIGCGPFRFTTTKKNLSPVLGTEGYREIAEGLASLGINIPTVAIGGITKDDIPEIMSTGIGGIAVSGSVLGSEDPVAEMKAIETLILQIKN</sequence>
<dbReference type="Pfam" id="PF02581">
    <property type="entry name" value="TMP-TENI"/>
    <property type="match status" value="1"/>
</dbReference>
<feature type="binding site" evidence="9">
    <location>
        <position position="66"/>
    </location>
    <ligand>
        <name>4-amino-2-methyl-5-(diphosphooxymethyl)pyrimidine</name>
        <dbReference type="ChEBI" id="CHEBI:57841"/>
    </ligand>
</feature>
<feature type="binding site" evidence="9">
    <location>
        <position position="167"/>
    </location>
    <ligand>
        <name>2-[(2R,5Z)-2-carboxy-4-methylthiazol-5(2H)-ylidene]ethyl phosphate</name>
        <dbReference type="ChEBI" id="CHEBI:62899"/>
    </ligand>
</feature>
<comment type="catalytic activity">
    <reaction evidence="8 9 10">
        <text>2-[(2R,5Z)-2-carboxy-4-methylthiazol-5(2H)-ylidene]ethyl phosphate + 4-amino-2-methyl-5-(diphosphooxymethyl)pyrimidine + 2 H(+) = thiamine phosphate + CO2 + diphosphate</text>
        <dbReference type="Rhea" id="RHEA:47844"/>
        <dbReference type="ChEBI" id="CHEBI:15378"/>
        <dbReference type="ChEBI" id="CHEBI:16526"/>
        <dbReference type="ChEBI" id="CHEBI:33019"/>
        <dbReference type="ChEBI" id="CHEBI:37575"/>
        <dbReference type="ChEBI" id="CHEBI:57841"/>
        <dbReference type="ChEBI" id="CHEBI:62899"/>
        <dbReference type="EC" id="2.5.1.3"/>
    </reaction>
</comment>
<keyword evidence="2 9" id="KW-0808">Transferase</keyword>
<evidence type="ECO:0000256" key="3">
    <source>
        <dbReference type="ARBA" id="ARBA00022723"/>
    </source>
</evidence>
<evidence type="ECO:0000256" key="6">
    <source>
        <dbReference type="ARBA" id="ARBA00047334"/>
    </source>
</evidence>
<comment type="catalytic activity">
    <reaction evidence="6 9 10">
        <text>4-methyl-5-(2-phosphooxyethyl)-thiazole + 4-amino-2-methyl-5-(diphosphooxymethyl)pyrimidine + H(+) = thiamine phosphate + diphosphate</text>
        <dbReference type="Rhea" id="RHEA:22328"/>
        <dbReference type="ChEBI" id="CHEBI:15378"/>
        <dbReference type="ChEBI" id="CHEBI:33019"/>
        <dbReference type="ChEBI" id="CHEBI:37575"/>
        <dbReference type="ChEBI" id="CHEBI:57841"/>
        <dbReference type="ChEBI" id="CHEBI:58296"/>
        <dbReference type="EC" id="2.5.1.3"/>
    </reaction>
</comment>
<dbReference type="CDD" id="cd00564">
    <property type="entry name" value="TMP_TenI"/>
    <property type="match status" value="1"/>
</dbReference>
<gene>
    <name evidence="9" type="primary">thiE</name>
    <name evidence="13" type="ORF">IAC87_05140</name>
</gene>
<dbReference type="Proteomes" id="UP000823772">
    <property type="component" value="Unassembled WGS sequence"/>
</dbReference>
<keyword evidence="4 9" id="KW-0460">Magnesium</keyword>